<organism evidence="1 2">
    <name type="scientific">Peribacillus frigoritolerans</name>
    <dbReference type="NCBI Taxonomy" id="450367"/>
    <lineage>
        <taxon>Bacteria</taxon>
        <taxon>Bacillati</taxon>
        <taxon>Bacillota</taxon>
        <taxon>Bacilli</taxon>
        <taxon>Bacillales</taxon>
        <taxon>Bacillaceae</taxon>
        <taxon>Peribacillus</taxon>
    </lineage>
</organism>
<dbReference type="AlphaFoldDB" id="A0A941FPR3"/>
<dbReference type="Proteomes" id="UP000680045">
    <property type="component" value="Unassembled WGS sequence"/>
</dbReference>
<proteinExistence type="predicted"/>
<evidence type="ECO:0000313" key="1">
    <source>
        <dbReference type="EMBL" id="MBR8643932.1"/>
    </source>
</evidence>
<dbReference type="EMBL" id="JAGTPW010000002">
    <property type="protein sequence ID" value="MBR8643932.1"/>
    <property type="molecule type" value="Genomic_DNA"/>
</dbReference>
<gene>
    <name evidence="1" type="ORF">KEH51_01770</name>
</gene>
<comment type="caution">
    <text evidence="1">The sequence shown here is derived from an EMBL/GenBank/DDBJ whole genome shotgun (WGS) entry which is preliminary data.</text>
</comment>
<name>A0A941FPR3_9BACI</name>
<sequence>MDKLAECYASIELMGDYDNGKKKIVKIASATIMAATTIVAVAPAPSDAATSLNSKIKTAKAAIKNHSIPISTLLNSLQCPLLKNKSSLQNKQKRHQLYH</sequence>
<reference evidence="1" key="1">
    <citation type="submission" date="2021-04" db="EMBL/GenBank/DDBJ databases">
        <title>Whole genome sequencing of Enterococci isolates from hospitalized patients.</title>
        <authorList>
            <person name="Ogoti B.M."/>
            <person name="Onyambu F.G."/>
        </authorList>
    </citation>
    <scope>NUCLEOTIDE SEQUENCE</scope>
    <source>
        <strain evidence="1">242</strain>
    </source>
</reference>
<accession>A0A941FPR3</accession>
<protein>
    <submittedName>
        <fullName evidence="1">Uncharacterized protein</fullName>
    </submittedName>
</protein>
<evidence type="ECO:0000313" key="2">
    <source>
        <dbReference type="Proteomes" id="UP000680045"/>
    </source>
</evidence>